<reference evidence="2 3" key="1">
    <citation type="submission" date="2014-04" db="EMBL/GenBank/DDBJ databases">
        <authorList>
            <consortium name="International Citrus Genome Consortium"/>
            <person name="Gmitter F."/>
            <person name="Chen C."/>
            <person name="Farmerie W."/>
            <person name="Harkins T."/>
            <person name="Desany B."/>
            <person name="Mohiuddin M."/>
            <person name="Kodira C."/>
            <person name="Borodovsky M."/>
            <person name="Lomsadze A."/>
            <person name="Burns P."/>
            <person name="Jenkins J."/>
            <person name="Prochnik S."/>
            <person name="Shu S."/>
            <person name="Chapman J."/>
            <person name="Pitluck S."/>
            <person name="Schmutz J."/>
            <person name="Rokhsar D."/>
        </authorList>
    </citation>
    <scope>NUCLEOTIDE SEQUENCE</scope>
</reference>
<dbReference type="EMBL" id="KK785328">
    <property type="protein sequence ID" value="KDO44125.1"/>
    <property type="molecule type" value="Genomic_DNA"/>
</dbReference>
<feature type="region of interest" description="Disordered" evidence="1">
    <location>
        <begin position="54"/>
        <end position="101"/>
    </location>
</feature>
<accession>A0A067DRC8</accession>
<keyword evidence="3" id="KW-1185">Reference proteome</keyword>
<name>A0A067DRC8_CITSI</name>
<proteinExistence type="predicted"/>
<dbReference type="Proteomes" id="UP000027120">
    <property type="component" value="Unassembled WGS sequence"/>
</dbReference>
<organism evidence="2 3">
    <name type="scientific">Citrus sinensis</name>
    <name type="common">Sweet orange</name>
    <name type="synonym">Citrus aurantium var. sinensis</name>
    <dbReference type="NCBI Taxonomy" id="2711"/>
    <lineage>
        <taxon>Eukaryota</taxon>
        <taxon>Viridiplantae</taxon>
        <taxon>Streptophyta</taxon>
        <taxon>Embryophyta</taxon>
        <taxon>Tracheophyta</taxon>
        <taxon>Spermatophyta</taxon>
        <taxon>Magnoliopsida</taxon>
        <taxon>eudicotyledons</taxon>
        <taxon>Gunneridae</taxon>
        <taxon>Pentapetalae</taxon>
        <taxon>rosids</taxon>
        <taxon>malvids</taxon>
        <taxon>Sapindales</taxon>
        <taxon>Rutaceae</taxon>
        <taxon>Aurantioideae</taxon>
        <taxon>Citrus</taxon>
    </lineage>
</organism>
<protein>
    <submittedName>
        <fullName evidence="2">Uncharacterized protein</fullName>
    </submittedName>
</protein>
<feature type="compositionally biased region" description="Polar residues" evidence="1">
    <location>
        <begin position="55"/>
        <end position="71"/>
    </location>
</feature>
<sequence length="101" mass="11116">MRATFVSTCCVAACSSHITPVKFYFSISKTWELATCYGTLSVNAKREEMMPVLPTEQNRVSKCQTSKTESANAKREEMMPTADCRVPRGDGDGLTVGASRR</sequence>
<dbReference type="AlphaFoldDB" id="A0A067DRC8"/>
<evidence type="ECO:0000313" key="2">
    <source>
        <dbReference type="EMBL" id="KDO44125.1"/>
    </source>
</evidence>
<evidence type="ECO:0000313" key="3">
    <source>
        <dbReference type="Proteomes" id="UP000027120"/>
    </source>
</evidence>
<evidence type="ECO:0000256" key="1">
    <source>
        <dbReference type="SAM" id="MobiDB-lite"/>
    </source>
</evidence>
<gene>
    <name evidence="2" type="ORF">CISIN_1g034195mg</name>
</gene>